<dbReference type="EMBL" id="BGZK01000282">
    <property type="protein sequence ID" value="GBP33966.1"/>
    <property type="molecule type" value="Genomic_DNA"/>
</dbReference>
<evidence type="ECO:0000313" key="2">
    <source>
        <dbReference type="EMBL" id="GBP33966.1"/>
    </source>
</evidence>
<feature type="region of interest" description="Disordered" evidence="1">
    <location>
        <begin position="123"/>
        <end position="142"/>
    </location>
</feature>
<protein>
    <submittedName>
        <fullName evidence="2">Uncharacterized protein</fullName>
    </submittedName>
</protein>
<name>A0A4C1V6E4_EUMVA</name>
<dbReference type="AlphaFoldDB" id="A0A4C1V6E4"/>
<organism evidence="2 3">
    <name type="scientific">Eumeta variegata</name>
    <name type="common">Bagworm moth</name>
    <name type="synonym">Eumeta japonica</name>
    <dbReference type="NCBI Taxonomy" id="151549"/>
    <lineage>
        <taxon>Eukaryota</taxon>
        <taxon>Metazoa</taxon>
        <taxon>Ecdysozoa</taxon>
        <taxon>Arthropoda</taxon>
        <taxon>Hexapoda</taxon>
        <taxon>Insecta</taxon>
        <taxon>Pterygota</taxon>
        <taxon>Neoptera</taxon>
        <taxon>Endopterygota</taxon>
        <taxon>Lepidoptera</taxon>
        <taxon>Glossata</taxon>
        <taxon>Ditrysia</taxon>
        <taxon>Tineoidea</taxon>
        <taxon>Psychidae</taxon>
        <taxon>Oiketicinae</taxon>
        <taxon>Eumeta</taxon>
    </lineage>
</organism>
<sequence length="197" mass="21492">MPSKTGNVHAAGVFPFIWLPDVSILCRPFHAFLLPAEGIRAAVLVIDKCRAALTKSIEDSAVTQADLVAGETPPRRARLSRAVSTTHRSCAGATRTQSPDATRASQNIDALKAYNLNARESRRINSRVSPNPLPEQGSRAARRGRAVNDKYLFSELLLAAQTQARAAVGYLERANFAVHLPTSPKRYRRAVLSFICT</sequence>
<evidence type="ECO:0000256" key="1">
    <source>
        <dbReference type="SAM" id="MobiDB-lite"/>
    </source>
</evidence>
<evidence type="ECO:0000313" key="3">
    <source>
        <dbReference type="Proteomes" id="UP000299102"/>
    </source>
</evidence>
<feature type="region of interest" description="Disordered" evidence="1">
    <location>
        <begin position="83"/>
        <end position="102"/>
    </location>
</feature>
<accession>A0A4C1V6E4</accession>
<proteinExistence type="predicted"/>
<comment type="caution">
    <text evidence="2">The sequence shown here is derived from an EMBL/GenBank/DDBJ whole genome shotgun (WGS) entry which is preliminary data.</text>
</comment>
<keyword evidence="3" id="KW-1185">Reference proteome</keyword>
<dbReference type="Proteomes" id="UP000299102">
    <property type="component" value="Unassembled WGS sequence"/>
</dbReference>
<reference evidence="2 3" key="1">
    <citation type="journal article" date="2019" name="Commun. Biol.">
        <title>The bagworm genome reveals a unique fibroin gene that provides high tensile strength.</title>
        <authorList>
            <person name="Kono N."/>
            <person name="Nakamura H."/>
            <person name="Ohtoshi R."/>
            <person name="Tomita M."/>
            <person name="Numata K."/>
            <person name="Arakawa K."/>
        </authorList>
    </citation>
    <scope>NUCLEOTIDE SEQUENCE [LARGE SCALE GENOMIC DNA]</scope>
</reference>
<gene>
    <name evidence="2" type="ORF">EVAR_24880_1</name>
</gene>